<proteinExistence type="predicted"/>
<accession>A0A7I7XVF8</accession>
<keyword evidence="2" id="KW-0812">Transmembrane</keyword>
<organism evidence="3 4">
    <name type="scientific">Mycolicibacterium confluentis</name>
    <dbReference type="NCBI Taxonomy" id="28047"/>
    <lineage>
        <taxon>Bacteria</taxon>
        <taxon>Bacillati</taxon>
        <taxon>Actinomycetota</taxon>
        <taxon>Actinomycetes</taxon>
        <taxon>Mycobacteriales</taxon>
        <taxon>Mycobacteriaceae</taxon>
        <taxon>Mycolicibacterium</taxon>
    </lineage>
</organism>
<feature type="transmembrane region" description="Helical" evidence="2">
    <location>
        <begin position="170"/>
        <end position="190"/>
    </location>
</feature>
<dbReference type="EMBL" id="AP022612">
    <property type="protein sequence ID" value="BBZ33275.1"/>
    <property type="molecule type" value="Genomic_DNA"/>
</dbReference>
<feature type="transmembrane region" description="Helical" evidence="2">
    <location>
        <begin position="41"/>
        <end position="60"/>
    </location>
</feature>
<feature type="transmembrane region" description="Helical" evidence="2">
    <location>
        <begin position="75"/>
        <end position="96"/>
    </location>
</feature>
<reference evidence="3" key="1">
    <citation type="journal article" date="2019" name="Emerg. Microbes Infect.">
        <title>Comprehensive subspecies identification of 175 nontuberculous mycobacteria species based on 7547 genomic profiles.</title>
        <authorList>
            <person name="Matsumoto Y."/>
            <person name="Kinjo T."/>
            <person name="Motooka D."/>
            <person name="Nabeya D."/>
            <person name="Jung N."/>
            <person name="Uechi K."/>
            <person name="Horii T."/>
            <person name="Iida T."/>
            <person name="Fujita J."/>
            <person name="Nakamura S."/>
        </authorList>
    </citation>
    <scope>NUCLEOTIDE SEQUENCE [LARGE SCALE GENOMIC DNA]</scope>
    <source>
        <strain evidence="3">JCM 13671</strain>
    </source>
</reference>
<feature type="transmembrane region" description="Helical" evidence="2">
    <location>
        <begin position="202"/>
        <end position="222"/>
    </location>
</feature>
<keyword evidence="4" id="KW-1185">Reference proteome</keyword>
<dbReference type="RefSeq" id="WP_085155485.1">
    <property type="nucleotide sequence ID" value="NZ_AP022612.1"/>
</dbReference>
<dbReference type="AlphaFoldDB" id="A0A7I7XVF8"/>
<dbReference type="Proteomes" id="UP000466931">
    <property type="component" value="Chromosome"/>
</dbReference>
<protein>
    <submittedName>
        <fullName evidence="3">Integral membrane protein</fullName>
    </submittedName>
</protein>
<reference evidence="3" key="2">
    <citation type="submission" date="2020-02" db="EMBL/GenBank/DDBJ databases">
        <authorList>
            <person name="Matsumoto Y."/>
            <person name="Motooka D."/>
            <person name="Nakamura S."/>
        </authorList>
    </citation>
    <scope>NUCLEOTIDE SEQUENCE</scope>
    <source>
        <strain evidence="3">JCM 13671</strain>
    </source>
</reference>
<evidence type="ECO:0000313" key="4">
    <source>
        <dbReference type="Proteomes" id="UP000466931"/>
    </source>
</evidence>
<feature type="region of interest" description="Disordered" evidence="1">
    <location>
        <begin position="232"/>
        <end position="252"/>
    </location>
</feature>
<feature type="transmembrane region" description="Helical" evidence="2">
    <location>
        <begin position="267"/>
        <end position="298"/>
    </location>
</feature>
<feature type="compositionally biased region" description="Basic and acidic residues" evidence="1">
    <location>
        <begin position="232"/>
        <end position="241"/>
    </location>
</feature>
<keyword evidence="2" id="KW-0472">Membrane</keyword>
<evidence type="ECO:0000256" key="2">
    <source>
        <dbReference type="SAM" id="Phobius"/>
    </source>
</evidence>
<evidence type="ECO:0000313" key="3">
    <source>
        <dbReference type="EMBL" id="BBZ33275.1"/>
    </source>
</evidence>
<keyword evidence="2" id="KW-1133">Transmembrane helix</keyword>
<feature type="transmembrane region" description="Helical" evidence="2">
    <location>
        <begin position="135"/>
        <end position="158"/>
    </location>
</feature>
<gene>
    <name evidence="3" type="ORF">MCNF_18800</name>
</gene>
<sequence>MAASQSPERIAAESWFLAHGLPAVLRPGALVRRVWPRSAPALAAFAVLMAGSILIVALTGKHTIDIDGTPTRNEWFVLAVFVFGLPVGALVGWLVSRLSMASRSVASGVALVVAALGGIFGGPTPFHVVDLLIELVVVAVIFGCTACGIGSIMGWSARTTVANLASIGDLFVRALPVVLLTVLVFFNAAVWTMVSLITRSRLWLALGFLFLIAAAFLLSSTLDRVRPMLRSTDKSPDDDARLAGTPFEHLPDRPVRKPLSRIEQANVAFVLGVSQLLQVLTVAIVTAAIFFVLGLILLSPEVLDAWTRGGPSDGQILGMTFPVPQALIQITLFLGALTFMYLAARAVTDKEYSTRFLDPVIDDLRLTLVARDRYRTATVGE</sequence>
<feature type="transmembrane region" description="Helical" evidence="2">
    <location>
        <begin position="326"/>
        <end position="344"/>
    </location>
</feature>
<feature type="transmembrane region" description="Helical" evidence="2">
    <location>
        <begin position="108"/>
        <end position="129"/>
    </location>
</feature>
<name>A0A7I7XVF8_9MYCO</name>
<dbReference type="OrthoDB" id="4750264at2"/>
<evidence type="ECO:0000256" key="1">
    <source>
        <dbReference type="SAM" id="MobiDB-lite"/>
    </source>
</evidence>